<gene>
    <name evidence="1" type="ORF">LMANV2_750002</name>
</gene>
<dbReference type="Proteomes" id="UP000234460">
    <property type="component" value="Chromosome LMANV2"/>
</dbReference>
<dbReference type="EMBL" id="OEJX01000073">
    <property type="protein sequence ID" value="SOR63600.1"/>
    <property type="molecule type" value="Genomic_DNA"/>
</dbReference>
<protein>
    <submittedName>
        <fullName evidence="1">Uncharacterized protein</fullName>
    </submittedName>
</protein>
<dbReference type="AlphaFoldDB" id="A0AAQ1P391"/>
<accession>A0AAQ1P391</accession>
<name>A0AAQ1P391_LEPIR</name>
<sequence>MIHKISHKILFLNHQISINVNQYKEFIFLKKARIYILQIDS</sequence>
<reference evidence="1 2" key="1">
    <citation type="submission" date="2017-11" db="EMBL/GenBank/DDBJ databases">
        <authorList>
            <person name="Lechat P."/>
        </authorList>
    </citation>
    <scope>NUCLEOTIDE SEQUENCE [LARGE SCALE GENOMIC DNA]</scope>
    <source>
        <strain evidence="1">L495</strain>
    </source>
</reference>
<comment type="caution">
    <text evidence="1">The sequence shown here is derived from an EMBL/GenBank/DDBJ whole genome shotgun (WGS) entry which is preliminary data.</text>
</comment>
<evidence type="ECO:0000313" key="1">
    <source>
        <dbReference type="EMBL" id="SOR63600.1"/>
    </source>
</evidence>
<organism evidence="1 2">
    <name type="scientific">Leptospira interrogans serovar Manilae</name>
    <dbReference type="NCBI Taxonomy" id="214675"/>
    <lineage>
        <taxon>Bacteria</taxon>
        <taxon>Pseudomonadati</taxon>
        <taxon>Spirochaetota</taxon>
        <taxon>Spirochaetia</taxon>
        <taxon>Leptospirales</taxon>
        <taxon>Leptospiraceae</taxon>
        <taxon>Leptospira</taxon>
    </lineage>
</organism>
<evidence type="ECO:0000313" key="2">
    <source>
        <dbReference type="Proteomes" id="UP000234460"/>
    </source>
</evidence>
<proteinExistence type="predicted"/>